<dbReference type="InterPro" id="IPR023389">
    <property type="entry name" value="DOPA-like_sf"/>
</dbReference>
<dbReference type="Pfam" id="PF08883">
    <property type="entry name" value="DOPA_dioxygen"/>
    <property type="match status" value="1"/>
</dbReference>
<dbReference type="AlphaFoldDB" id="A0A6G0XTF8"/>
<keyword evidence="2" id="KW-1185">Reference proteome</keyword>
<reference evidence="1 2" key="1">
    <citation type="submission" date="2019-07" db="EMBL/GenBank/DDBJ databases">
        <title>Genomics analysis of Aphanomyces spp. identifies a new class of oomycete effector associated with host adaptation.</title>
        <authorList>
            <person name="Gaulin E."/>
        </authorList>
    </citation>
    <scope>NUCLEOTIDE SEQUENCE [LARGE SCALE GENOMIC DNA]</scope>
    <source>
        <strain evidence="1 2">ATCC 201684</strain>
    </source>
</reference>
<proteinExistence type="predicted"/>
<evidence type="ECO:0000313" key="1">
    <source>
        <dbReference type="EMBL" id="KAF0743726.1"/>
    </source>
</evidence>
<dbReference type="Gene3D" id="3.30.70.1240">
    <property type="entry name" value="DOPA-like domains"/>
    <property type="match status" value="1"/>
</dbReference>
<evidence type="ECO:0000313" key="2">
    <source>
        <dbReference type="Proteomes" id="UP000481153"/>
    </source>
</evidence>
<organism evidence="1 2">
    <name type="scientific">Aphanomyces euteiches</name>
    <dbReference type="NCBI Taxonomy" id="100861"/>
    <lineage>
        <taxon>Eukaryota</taxon>
        <taxon>Sar</taxon>
        <taxon>Stramenopiles</taxon>
        <taxon>Oomycota</taxon>
        <taxon>Saprolegniomycetes</taxon>
        <taxon>Saprolegniales</taxon>
        <taxon>Verrucalvaceae</taxon>
        <taxon>Aphanomyces</taxon>
    </lineage>
</organism>
<dbReference type="InterPro" id="IPR014980">
    <property type="entry name" value="DOPA_dioxygen"/>
</dbReference>
<accession>A0A6G0XTF8</accession>
<dbReference type="Proteomes" id="UP000481153">
    <property type="component" value="Unassembled WGS sequence"/>
</dbReference>
<dbReference type="PANTHER" id="PTHR36423:SF2">
    <property type="entry name" value="AFR070WP"/>
    <property type="match status" value="1"/>
</dbReference>
<dbReference type="SUPFAM" id="SSF143410">
    <property type="entry name" value="DOPA-like"/>
    <property type="match status" value="1"/>
</dbReference>
<evidence type="ECO:0008006" key="3">
    <source>
        <dbReference type="Google" id="ProtNLM"/>
    </source>
</evidence>
<sequence length="154" mass="17585">MSIANNGGWKEIKFYHAHVYFAEDKVAVAESVHALVGEMWSQLQLGEMRREPFGPHPLGNFQVLVPVVDFSEFARWMSFNRQGLSVLLHPITPNQVDDHNLYSLWVGPSVSNLDMDYLAKLDSVFQKMGMSDDEIVSSLVQFDPKVVEQVRKYL</sequence>
<dbReference type="PANTHER" id="PTHR36423">
    <property type="entry name" value="AFR070WP"/>
    <property type="match status" value="1"/>
</dbReference>
<gene>
    <name evidence="1" type="ORF">Ae201684_001383</name>
</gene>
<dbReference type="VEuPathDB" id="FungiDB:AeMF1_021268"/>
<comment type="caution">
    <text evidence="1">The sequence shown here is derived from an EMBL/GenBank/DDBJ whole genome shotgun (WGS) entry which is preliminary data.</text>
</comment>
<dbReference type="EMBL" id="VJMJ01000012">
    <property type="protein sequence ID" value="KAF0743726.1"/>
    <property type="molecule type" value="Genomic_DNA"/>
</dbReference>
<name>A0A6G0XTF8_9STRA</name>
<protein>
    <recommendedName>
        <fullName evidence="3">4,5-dioxygenase</fullName>
    </recommendedName>
</protein>